<protein>
    <submittedName>
        <fullName evidence="3">Transcriptional regulator, AbiEi antitoxin, Type IV TA system</fullName>
    </submittedName>
</protein>
<dbReference type="Pfam" id="PF13338">
    <property type="entry name" value="AbiEi_4"/>
    <property type="match status" value="1"/>
</dbReference>
<organism evidence="2 4">
    <name type="scientific">Trichococcus ilyis</name>
    <dbReference type="NCBI Taxonomy" id="640938"/>
    <lineage>
        <taxon>Bacteria</taxon>
        <taxon>Bacillati</taxon>
        <taxon>Bacillota</taxon>
        <taxon>Bacilli</taxon>
        <taxon>Lactobacillales</taxon>
        <taxon>Carnobacteriaceae</taxon>
        <taxon>Trichococcus</taxon>
    </lineage>
</organism>
<feature type="domain" description="AbiEi antitoxin N-terminal" evidence="1">
    <location>
        <begin position="6"/>
        <end position="53"/>
    </location>
</feature>
<dbReference type="Proteomes" id="UP000199280">
    <property type="component" value="Unassembled WGS sequence"/>
</dbReference>
<evidence type="ECO:0000259" key="1">
    <source>
        <dbReference type="Pfam" id="PF13338"/>
    </source>
</evidence>
<accession>A0A143YNB5</accession>
<dbReference type="RefSeq" id="WP_068622510.1">
    <property type="nucleotide sequence ID" value="NZ_FJNB01000007.1"/>
</dbReference>
<gene>
    <name evidence="3" type="ORF">SAMN05216375_10612</name>
    <name evidence="2" type="ORF">TR210_1162</name>
</gene>
<dbReference type="EMBL" id="FJNB01000007">
    <property type="protein sequence ID" value="CZQ93828.1"/>
    <property type="molecule type" value="Genomic_DNA"/>
</dbReference>
<evidence type="ECO:0000313" key="3">
    <source>
        <dbReference type="EMBL" id="SEI99207.1"/>
    </source>
</evidence>
<dbReference type="EMBL" id="FNYT01000006">
    <property type="protein sequence ID" value="SEI99207.1"/>
    <property type="molecule type" value="Genomic_DNA"/>
</dbReference>
<name>A0A143YNB5_9LACT</name>
<dbReference type="OrthoDB" id="9801429at2"/>
<sequence>MVDKNKLIEEFKKHGGVLKTAELKSLGLSSRQIKKLVDEGEISKIKQGYYELAGEVNPEEIIIARLFPNAILFLESALLHYGYTDRIPTAWQIAVDRNSEKSQYDITYPLLQPFYQEPKFLSIGVATYEIQGVEVKIFDRDRTICDLLRYEKKLEREVFSNAIMRYIKDPKKNVRHLVEYAEALNITKKMQSQIGKWL</sequence>
<dbReference type="InterPro" id="IPR025159">
    <property type="entry name" value="AbiEi_N"/>
</dbReference>
<dbReference type="AlphaFoldDB" id="A0A143YNB5"/>
<evidence type="ECO:0000313" key="5">
    <source>
        <dbReference type="Proteomes" id="UP000199280"/>
    </source>
</evidence>
<evidence type="ECO:0000313" key="2">
    <source>
        <dbReference type="EMBL" id="CZQ93828.1"/>
    </source>
</evidence>
<reference evidence="2 4" key="1">
    <citation type="submission" date="2016-02" db="EMBL/GenBank/DDBJ databases">
        <authorList>
            <person name="Wen L."/>
            <person name="He K."/>
            <person name="Yang H."/>
        </authorList>
    </citation>
    <scope>NUCLEOTIDE SEQUENCE [LARGE SCALE GENOMIC DNA]</scope>
    <source>
        <strain evidence="2">Trichococcus_R210</strain>
    </source>
</reference>
<evidence type="ECO:0000313" key="4">
    <source>
        <dbReference type="Proteomes" id="UP000076878"/>
    </source>
</evidence>
<proteinExistence type="predicted"/>
<keyword evidence="5" id="KW-1185">Reference proteome</keyword>
<dbReference type="Proteomes" id="UP000076878">
    <property type="component" value="Unassembled WGS sequence"/>
</dbReference>
<reference evidence="3 5" key="2">
    <citation type="submission" date="2016-10" db="EMBL/GenBank/DDBJ databases">
        <authorList>
            <person name="Varghese N."/>
            <person name="Submissions S."/>
        </authorList>
    </citation>
    <scope>NUCLEOTIDE SEQUENCE [LARGE SCALE GENOMIC DNA]</scope>
    <source>
        <strain evidence="3 5">DSM 22150</strain>
    </source>
</reference>